<protein>
    <submittedName>
        <fullName evidence="2">UpxY family transcription antiterminator</fullName>
    </submittedName>
</protein>
<evidence type="ECO:0000313" key="2">
    <source>
        <dbReference type="EMBL" id="RGS48924.1"/>
    </source>
</evidence>
<proteinExistence type="predicted"/>
<accession>A0AA92TNK9</accession>
<dbReference type="NCBIfam" id="NF033644">
    <property type="entry name" value="antiterm_UpxY"/>
    <property type="match status" value="1"/>
</dbReference>
<dbReference type="Proteomes" id="UP000286113">
    <property type="component" value="Unassembled WGS sequence"/>
</dbReference>
<sequence>MDNSIKDINHSLSIQAETLGEPAETEASWYAMRVFMNKVALCRDLFNLFNNALKDPDQMKNTFPEDMMGDVMEYYAPFVKERHVNSQGKKIVVERPLIPSLFFMRSNKRQALCLERELCGKARLYRQLVDFDPQPIAIPKRQMQMFMMVSSGDQEGLEYFEDGAFNWKKGERVRVIDGRFKGLEGEIKRINGDHRLIVSIDGVCAVATTYIPRCFLEKYKII</sequence>
<dbReference type="SUPFAM" id="SSF82679">
    <property type="entry name" value="N-utilization substance G protein NusG, N-terminal domain"/>
    <property type="match status" value="1"/>
</dbReference>
<dbReference type="GO" id="GO:0006354">
    <property type="term" value="P:DNA-templated transcription elongation"/>
    <property type="evidence" value="ECO:0007669"/>
    <property type="project" value="InterPro"/>
</dbReference>
<comment type="caution">
    <text evidence="2">The sequence shown here is derived from an EMBL/GenBank/DDBJ whole genome shotgun (WGS) entry which is preliminary data.</text>
</comment>
<evidence type="ECO:0000313" key="3">
    <source>
        <dbReference type="Proteomes" id="UP000286113"/>
    </source>
</evidence>
<name>A0AA92TNK9_9BACT</name>
<dbReference type="CDD" id="cd06091">
    <property type="entry name" value="KOW_NusG"/>
    <property type="match status" value="1"/>
</dbReference>
<dbReference type="SUPFAM" id="SSF50104">
    <property type="entry name" value="Translation proteins SH3-like domain"/>
    <property type="match status" value="1"/>
</dbReference>
<dbReference type="Pfam" id="PF00467">
    <property type="entry name" value="KOW"/>
    <property type="match status" value="1"/>
</dbReference>
<dbReference type="InterPro" id="IPR008991">
    <property type="entry name" value="Translation_prot_SH3-like_sf"/>
</dbReference>
<dbReference type="Gene3D" id="3.30.70.940">
    <property type="entry name" value="NusG, N-terminal domain"/>
    <property type="match status" value="1"/>
</dbReference>
<dbReference type="EMBL" id="QRVN01000001">
    <property type="protein sequence ID" value="RGS48924.1"/>
    <property type="molecule type" value="Genomic_DNA"/>
</dbReference>
<feature type="domain" description="KOW" evidence="1">
    <location>
        <begin position="166"/>
        <end position="193"/>
    </location>
</feature>
<dbReference type="AlphaFoldDB" id="A0AA92TNK9"/>
<reference evidence="2 3" key="1">
    <citation type="submission" date="2018-08" db="EMBL/GenBank/DDBJ databases">
        <title>A genome reference for cultivated species of the human gut microbiota.</title>
        <authorList>
            <person name="Zou Y."/>
            <person name="Xue W."/>
            <person name="Luo G."/>
        </authorList>
    </citation>
    <scope>NUCLEOTIDE SEQUENCE [LARGE SCALE GENOMIC DNA]</scope>
    <source>
        <strain evidence="2 3">AF22-1</strain>
    </source>
</reference>
<dbReference type="SMART" id="SM00739">
    <property type="entry name" value="KOW"/>
    <property type="match status" value="1"/>
</dbReference>
<organism evidence="2 3">
    <name type="scientific">Segatella copri</name>
    <dbReference type="NCBI Taxonomy" id="165179"/>
    <lineage>
        <taxon>Bacteria</taxon>
        <taxon>Pseudomonadati</taxon>
        <taxon>Bacteroidota</taxon>
        <taxon>Bacteroidia</taxon>
        <taxon>Bacteroidales</taxon>
        <taxon>Prevotellaceae</taxon>
        <taxon>Segatella</taxon>
    </lineage>
</organism>
<gene>
    <name evidence="2" type="ORF">DWX90_00155</name>
</gene>
<evidence type="ECO:0000259" key="1">
    <source>
        <dbReference type="SMART" id="SM00739"/>
    </source>
</evidence>
<dbReference type="InterPro" id="IPR005824">
    <property type="entry name" value="KOW"/>
</dbReference>
<dbReference type="InterPro" id="IPR036735">
    <property type="entry name" value="NGN_dom_sf"/>
</dbReference>